<dbReference type="PANTHER" id="PTHR42852">
    <property type="entry name" value="THIOL:DISULFIDE INTERCHANGE PROTEIN DSBE"/>
    <property type="match status" value="1"/>
</dbReference>
<dbReference type="InterPro" id="IPR025380">
    <property type="entry name" value="DUF4369"/>
</dbReference>
<dbReference type="InterPro" id="IPR050553">
    <property type="entry name" value="Thioredoxin_ResA/DsbE_sf"/>
</dbReference>
<dbReference type="PROSITE" id="PS51352">
    <property type="entry name" value="THIOREDOXIN_2"/>
    <property type="match status" value="1"/>
</dbReference>
<evidence type="ECO:0000256" key="3">
    <source>
        <dbReference type="ARBA" id="ARBA00023157"/>
    </source>
</evidence>
<dbReference type="Pfam" id="PF00578">
    <property type="entry name" value="AhpC-TSA"/>
    <property type="match status" value="1"/>
</dbReference>
<evidence type="ECO:0000259" key="5">
    <source>
        <dbReference type="PROSITE" id="PS51352"/>
    </source>
</evidence>
<name>A0ABR5DJB1_9FLAO</name>
<keyword evidence="2" id="KW-0201">Cytochrome c-type biogenesis</keyword>
<dbReference type="RefSeq" id="WP_045079854.1">
    <property type="nucleotide sequence ID" value="NZ_JSVU01000003.1"/>
</dbReference>
<gene>
    <name evidence="6" type="ORF">MB09_05310</name>
</gene>
<dbReference type="SUPFAM" id="SSF52833">
    <property type="entry name" value="Thioredoxin-like"/>
    <property type="match status" value="1"/>
</dbReference>
<evidence type="ECO:0000256" key="1">
    <source>
        <dbReference type="ARBA" id="ARBA00004196"/>
    </source>
</evidence>
<protein>
    <recommendedName>
        <fullName evidence="5">Thioredoxin domain-containing protein</fullName>
    </recommendedName>
</protein>
<feature type="domain" description="Thioredoxin" evidence="5">
    <location>
        <begin position="229"/>
        <end position="371"/>
    </location>
</feature>
<evidence type="ECO:0000256" key="2">
    <source>
        <dbReference type="ARBA" id="ARBA00022748"/>
    </source>
</evidence>
<accession>A0ABR5DJB1</accession>
<dbReference type="EMBL" id="JSVU01000003">
    <property type="protein sequence ID" value="KJJ38865.1"/>
    <property type="molecule type" value="Genomic_DNA"/>
</dbReference>
<evidence type="ECO:0000313" key="6">
    <source>
        <dbReference type="EMBL" id="KJJ38865.1"/>
    </source>
</evidence>
<keyword evidence="3" id="KW-1015">Disulfide bond</keyword>
<comment type="caution">
    <text evidence="6">The sequence shown here is derived from an EMBL/GenBank/DDBJ whole genome shotgun (WGS) entry which is preliminary data.</text>
</comment>
<dbReference type="PANTHER" id="PTHR42852:SF6">
    <property type="entry name" value="THIOL:DISULFIDE INTERCHANGE PROTEIN DSBE"/>
    <property type="match status" value="1"/>
</dbReference>
<dbReference type="InterPro" id="IPR036249">
    <property type="entry name" value="Thioredoxin-like_sf"/>
</dbReference>
<reference evidence="6 7" key="1">
    <citation type="submission" date="2014-10" db="EMBL/GenBank/DDBJ databases">
        <title>Genome sequencing of Vitellibacter vladivostokensis KMM 3516.</title>
        <authorList>
            <person name="Thevarajoo S."/>
            <person name="Selvaratnam C."/>
            <person name="Goh K.M."/>
            <person name="Chong C.S."/>
        </authorList>
    </citation>
    <scope>NUCLEOTIDE SEQUENCE [LARGE SCALE GENOMIC DNA]</scope>
    <source>
        <strain evidence="6 7">KMM 3516</strain>
    </source>
</reference>
<dbReference type="Proteomes" id="UP000033497">
    <property type="component" value="Unassembled WGS sequence"/>
</dbReference>
<dbReference type="Pfam" id="PF14289">
    <property type="entry name" value="DUF4369"/>
    <property type="match status" value="1"/>
</dbReference>
<dbReference type="Gene3D" id="3.40.30.10">
    <property type="entry name" value="Glutaredoxin"/>
    <property type="match status" value="1"/>
</dbReference>
<proteinExistence type="predicted"/>
<dbReference type="InterPro" id="IPR000866">
    <property type="entry name" value="AhpC/TSA"/>
</dbReference>
<keyword evidence="4" id="KW-0676">Redox-active center</keyword>
<keyword evidence="7" id="KW-1185">Reference proteome</keyword>
<dbReference type="InterPro" id="IPR013766">
    <property type="entry name" value="Thioredoxin_domain"/>
</dbReference>
<organism evidence="6 7">
    <name type="scientific">Aequorivita vladivostokensis</name>
    <dbReference type="NCBI Taxonomy" id="171194"/>
    <lineage>
        <taxon>Bacteria</taxon>
        <taxon>Pseudomonadati</taxon>
        <taxon>Bacteroidota</taxon>
        <taxon>Flavobacteriia</taxon>
        <taxon>Flavobacteriales</taxon>
        <taxon>Flavobacteriaceae</taxon>
        <taxon>Aequorivita</taxon>
    </lineage>
</organism>
<comment type="subcellular location">
    <subcellularLocation>
        <location evidence="1">Cell envelope</location>
    </subcellularLocation>
</comment>
<sequence length="371" mass="41982">MRLILALLLSIPLISCNKDTNSYKLEGDAIGFEDGTEMYVYTLENKQPKLLDTIVINEGKFSATYPNSENTSLNFLRLNEVQGSVLFFPENVDMQATIYKDSIRASRVMGGKQNEAYSDFVNKMTAFNKRKQENMERFRAAREMNDTATVAEIQSQNLNIVAEETEYKKEFLNNNLNSLFAAMLISEMTGRKELTPAEASAYIEKMDAKVASTEMVQDLKTNLEAMKKAEVGSLAPNFSAPTPTGEMMSLKDALGKYTIIDFWASWCRPCRIENPNVVKVYNKYHDKGLNIISVSLDKAEQKDKWLQAIKDDQMDWYHVSNLQFWQDPIAQQYSVRSIPATFLLDENGVIIDKNLRGAALEAKIATLFAGE</sequence>
<evidence type="ECO:0000256" key="4">
    <source>
        <dbReference type="ARBA" id="ARBA00023284"/>
    </source>
</evidence>
<evidence type="ECO:0000313" key="7">
    <source>
        <dbReference type="Proteomes" id="UP000033497"/>
    </source>
</evidence>
<dbReference type="CDD" id="cd02966">
    <property type="entry name" value="TlpA_like_family"/>
    <property type="match status" value="1"/>
</dbReference>